<feature type="region of interest" description="Disordered" evidence="1">
    <location>
        <begin position="1"/>
        <end position="41"/>
    </location>
</feature>
<organism evidence="3 4">
    <name type="scientific">Theobroma cacao</name>
    <name type="common">Cacao</name>
    <name type="synonym">Cocoa</name>
    <dbReference type="NCBI Taxonomy" id="3641"/>
    <lineage>
        <taxon>Eukaryota</taxon>
        <taxon>Viridiplantae</taxon>
        <taxon>Streptophyta</taxon>
        <taxon>Embryophyta</taxon>
        <taxon>Tracheophyta</taxon>
        <taxon>Spermatophyta</taxon>
        <taxon>Magnoliopsida</taxon>
        <taxon>eudicotyledons</taxon>
        <taxon>Gunneridae</taxon>
        <taxon>Pentapetalae</taxon>
        <taxon>rosids</taxon>
        <taxon>malvids</taxon>
        <taxon>Malvales</taxon>
        <taxon>Malvaceae</taxon>
        <taxon>Byttnerioideae</taxon>
        <taxon>Theobroma</taxon>
    </lineage>
</organism>
<feature type="compositionally biased region" description="Acidic residues" evidence="1">
    <location>
        <begin position="18"/>
        <end position="31"/>
    </location>
</feature>
<dbReference type="HOGENOM" id="CLU_1952753_0_0_1"/>
<dbReference type="eggNOG" id="KOG1075">
    <property type="taxonomic scope" value="Eukaryota"/>
</dbReference>
<accession>A0A061F9D2</accession>
<proteinExistence type="predicted"/>
<feature type="compositionally biased region" description="Basic and acidic residues" evidence="1">
    <location>
        <begin position="8"/>
        <end position="17"/>
    </location>
</feature>
<evidence type="ECO:0000313" key="4">
    <source>
        <dbReference type="Proteomes" id="UP000026915"/>
    </source>
</evidence>
<evidence type="ECO:0000313" key="3">
    <source>
        <dbReference type="EMBL" id="EOY13503.1"/>
    </source>
</evidence>
<sequence>MQAATEDLLSKDNRDSDGEIGLEDTNMEDSSSEPSEIERDFDADYTFGTRRPISYKVLCDRIISLWSPKGKYKVVDLDEENYLVNFSLEEDYLKALLDGPWMVQGQYLIVRPWSPSCYRETQDLTVIVA</sequence>
<reference evidence="3 4" key="1">
    <citation type="journal article" date="2013" name="Genome Biol.">
        <title>The genome sequence of the most widely cultivated cacao type and its use to identify candidate genes regulating pod color.</title>
        <authorList>
            <person name="Motamayor J.C."/>
            <person name="Mockaitis K."/>
            <person name="Schmutz J."/>
            <person name="Haiminen N."/>
            <person name="Iii D.L."/>
            <person name="Cornejo O."/>
            <person name="Findley S.D."/>
            <person name="Zheng P."/>
            <person name="Utro F."/>
            <person name="Royaert S."/>
            <person name="Saski C."/>
            <person name="Jenkins J."/>
            <person name="Podicheti R."/>
            <person name="Zhao M."/>
            <person name="Scheffler B.E."/>
            <person name="Stack J.C."/>
            <person name="Feltus F.A."/>
            <person name="Mustiga G.M."/>
            <person name="Amores F."/>
            <person name="Phillips W."/>
            <person name="Marelli J.P."/>
            <person name="May G.D."/>
            <person name="Shapiro H."/>
            <person name="Ma J."/>
            <person name="Bustamante C.D."/>
            <person name="Schnell R.J."/>
            <person name="Main D."/>
            <person name="Gilbert D."/>
            <person name="Parida L."/>
            <person name="Kuhn D.N."/>
        </authorList>
    </citation>
    <scope>NUCLEOTIDE SEQUENCE [LARGE SCALE GENOMIC DNA]</scope>
    <source>
        <strain evidence="4">cv. Matina 1-6</strain>
    </source>
</reference>
<dbReference type="Proteomes" id="UP000026915">
    <property type="component" value="Chromosome 7"/>
</dbReference>
<dbReference type="AlphaFoldDB" id="A0A061F9D2"/>
<keyword evidence="4" id="KW-1185">Reference proteome</keyword>
<evidence type="ECO:0000256" key="1">
    <source>
        <dbReference type="SAM" id="MobiDB-lite"/>
    </source>
</evidence>
<dbReference type="InterPro" id="IPR025558">
    <property type="entry name" value="DUF4283"/>
</dbReference>
<protein>
    <recommendedName>
        <fullName evidence="2">DUF4283 domain-containing protein</fullName>
    </recommendedName>
</protein>
<dbReference type="Pfam" id="PF14111">
    <property type="entry name" value="DUF4283"/>
    <property type="match status" value="1"/>
</dbReference>
<gene>
    <name evidence="3" type="ORF">TCM_032108</name>
</gene>
<dbReference type="InParanoid" id="A0A061F9D2"/>
<name>A0A061F9D2_THECC</name>
<dbReference type="Gramene" id="EOY13503">
    <property type="protein sequence ID" value="EOY13503"/>
    <property type="gene ID" value="TCM_032108"/>
</dbReference>
<feature type="domain" description="DUF4283" evidence="2">
    <location>
        <begin position="53"/>
        <end position="116"/>
    </location>
</feature>
<evidence type="ECO:0000259" key="2">
    <source>
        <dbReference type="Pfam" id="PF14111"/>
    </source>
</evidence>
<dbReference type="EMBL" id="CM001885">
    <property type="protein sequence ID" value="EOY13503.1"/>
    <property type="molecule type" value="Genomic_DNA"/>
</dbReference>